<dbReference type="InterPro" id="IPR004304">
    <property type="entry name" value="FmdA_AmdA"/>
</dbReference>
<keyword evidence="2" id="KW-1185">Reference proteome</keyword>
<evidence type="ECO:0000313" key="2">
    <source>
        <dbReference type="Proteomes" id="UP000321750"/>
    </source>
</evidence>
<dbReference type="SUPFAM" id="SSF141130">
    <property type="entry name" value="Acetamidase/Formamidase-like"/>
    <property type="match status" value="1"/>
</dbReference>
<evidence type="ECO:0000313" key="1">
    <source>
        <dbReference type="EMBL" id="GEP12064.1"/>
    </source>
</evidence>
<dbReference type="GO" id="GO:0016811">
    <property type="term" value="F:hydrolase activity, acting on carbon-nitrogen (but not peptide) bonds, in linear amides"/>
    <property type="evidence" value="ECO:0007669"/>
    <property type="project" value="InterPro"/>
</dbReference>
<proteinExistence type="predicted"/>
<dbReference type="OrthoDB" id="9785236at2"/>
<dbReference type="AlphaFoldDB" id="A0A512JQ20"/>
<reference evidence="1 2" key="1">
    <citation type="submission" date="2019-07" db="EMBL/GenBank/DDBJ databases">
        <title>Whole genome shotgun sequence of Methylobacterium gnaphalii NBRC 107716.</title>
        <authorList>
            <person name="Hosoyama A."/>
            <person name="Uohara A."/>
            <person name="Ohji S."/>
            <person name="Ichikawa N."/>
        </authorList>
    </citation>
    <scope>NUCLEOTIDE SEQUENCE [LARGE SCALE GENOMIC DNA]</scope>
    <source>
        <strain evidence="1 2">NBRC 107716</strain>
    </source>
</reference>
<dbReference type="NCBIfam" id="NF045496">
    <property type="entry name" value="FormamaseFmdA"/>
    <property type="match status" value="1"/>
</dbReference>
<protein>
    <submittedName>
        <fullName evidence="1">Amidase</fullName>
    </submittedName>
</protein>
<dbReference type="Pfam" id="PF03069">
    <property type="entry name" value="FmdA_AmdA"/>
    <property type="match status" value="1"/>
</dbReference>
<gene>
    <name evidence="1" type="ORF">MGN01_39090</name>
</gene>
<dbReference type="Gene3D" id="2.60.120.580">
    <property type="entry name" value="Acetamidase/Formamidase-like domains"/>
    <property type="match status" value="1"/>
</dbReference>
<name>A0A512JQ20_9HYPH</name>
<dbReference type="RefSeq" id="WP_147048462.1">
    <property type="nucleotide sequence ID" value="NZ_BJZV01000028.1"/>
</dbReference>
<dbReference type="EMBL" id="BJZV01000028">
    <property type="protein sequence ID" value="GEP12064.1"/>
    <property type="molecule type" value="Genomic_DNA"/>
</dbReference>
<accession>A0A512JQ20</accession>
<dbReference type="Proteomes" id="UP000321750">
    <property type="component" value="Unassembled WGS sequence"/>
</dbReference>
<dbReference type="PANTHER" id="PTHR31891:SF1">
    <property type="entry name" value="FORMAMIDASE C869.04-RELATED"/>
    <property type="match status" value="1"/>
</dbReference>
<sequence length="409" mass="44492">MPETLIKVDLTQSAYDNDMVHNRWHPDIPMVAYVKPGSDFIVETYDWTGGFIKNNDSADDVRDIDLSIVHFLSGPIGVEGAEPGDLLLVDLLDIGAKAESQWGFNGFFSKKNGGGFLDEHFPLAQKSIWDFEGMFTKSRHVPGVRFPGLIHPGLIGCLPDPKMLETWNTREKALYDTNPSRVPALATLPFGPTAHMGRLKGDAKDAAAATGARTVPGREHGGNCDIKDLSRGSKIYFPVYVPGGGLSMGDLHFSQGDGEITFCGAIEMAGWVHLKVEVIKDGMAKYGIKNPIFKPSPITPKYDDHLIFEGVSVDEYGKQHYLDVTVAYRQACLNAIEYLKKFGYSGAQAYTILGTAPVQGHISGVVDIPNACATLWIPTGIFDFDINPSAAGPTKFLDGSVQMPLSPDL</sequence>
<comment type="caution">
    <text evidence="1">The sequence shown here is derived from an EMBL/GenBank/DDBJ whole genome shotgun (WGS) entry which is preliminary data.</text>
</comment>
<organism evidence="1 2">
    <name type="scientific">Methylobacterium gnaphalii</name>
    <dbReference type="NCBI Taxonomy" id="1010610"/>
    <lineage>
        <taxon>Bacteria</taxon>
        <taxon>Pseudomonadati</taxon>
        <taxon>Pseudomonadota</taxon>
        <taxon>Alphaproteobacteria</taxon>
        <taxon>Hyphomicrobiales</taxon>
        <taxon>Methylobacteriaceae</taxon>
        <taxon>Methylobacterium</taxon>
    </lineage>
</organism>
<dbReference type="PANTHER" id="PTHR31891">
    <property type="entry name" value="FORMAMIDASE C869.04-RELATED"/>
    <property type="match status" value="1"/>
</dbReference>
<dbReference type="InterPro" id="IPR054833">
    <property type="entry name" value="FormamaseFmdA"/>
</dbReference>